<evidence type="ECO:0000256" key="3">
    <source>
        <dbReference type="ARBA" id="ARBA00022491"/>
    </source>
</evidence>
<dbReference type="GeneID" id="113714483"/>
<evidence type="ECO:0000256" key="2">
    <source>
        <dbReference type="ARBA" id="ARBA00006728"/>
    </source>
</evidence>
<evidence type="ECO:0000256" key="1">
    <source>
        <dbReference type="ARBA" id="ARBA00004123"/>
    </source>
</evidence>
<proteinExistence type="inferred from homology"/>
<feature type="compositionally biased region" description="Low complexity" evidence="9">
    <location>
        <begin position="21"/>
        <end position="31"/>
    </location>
</feature>
<evidence type="ECO:0000313" key="12">
    <source>
        <dbReference type="RefSeq" id="XP_071919065.1"/>
    </source>
</evidence>
<keyword evidence="5 8" id="KW-0804">Transcription</keyword>
<evidence type="ECO:0000256" key="5">
    <source>
        <dbReference type="ARBA" id="ARBA00023163"/>
    </source>
</evidence>
<comment type="function">
    <text evidence="8">Aux/IAA proteins are short-lived transcriptional factors that function as repressors of early auxin response genes at low auxin concentrations.</text>
</comment>
<dbReference type="PROSITE" id="PS51745">
    <property type="entry name" value="PB1"/>
    <property type="match status" value="1"/>
</dbReference>
<sequence length="341" mass="36657">MASGSLDGSGGGGGGGGVSGDGSTTGSMSTVSKEDNLVLLSSEVSSSSYPDESELELGLGLSLGCGGGAAALKSSKPGSWGVHGGRILTVQDFPPYVVSNASSSSSSSSPTKPNNASCGTKRSADSFSPPRSGVSSQVVGWPPVRTYRMNSLVNQTKLPTSEDCNSTIVKSKSKSIVLDKIDGNMSRNKNAKPKVFPKNTLFVKVNMDGVPIGRKVDLNAHNSYEDLAQTLDDMFCRTSTTVSARINSRNSWHRWDGWMVSYTEENGGMREATESLRLLNGSPEFVLTYEDRDGDWMLVGDVPWEMFISSVKRLRIMRRSEANGLGFQEQNERQRSKPIWT</sequence>
<protein>
    <recommendedName>
        <fullName evidence="8">Auxin-responsive protein</fullName>
    </recommendedName>
</protein>
<dbReference type="InterPro" id="IPR053793">
    <property type="entry name" value="PB1-like"/>
</dbReference>
<dbReference type="RefSeq" id="XP_071919065.1">
    <property type="nucleotide sequence ID" value="XM_072062964.1"/>
</dbReference>
<dbReference type="PANTHER" id="PTHR31734">
    <property type="entry name" value="AUXIN-RESPONSIVE PROTEIN IAA17"/>
    <property type="match status" value="1"/>
</dbReference>
<dbReference type="InterPro" id="IPR033389">
    <property type="entry name" value="AUX/IAA_dom"/>
</dbReference>
<keyword evidence="11" id="KW-1185">Reference proteome</keyword>
<feature type="region of interest" description="Disordered" evidence="9">
    <location>
        <begin position="1"/>
        <end position="31"/>
    </location>
</feature>
<evidence type="ECO:0000256" key="4">
    <source>
        <dbReference type="ARBA" id="ARBA00023015"/>
    </source>
</evidence>
<keyword evidence="7 8" id="KW-0927">Auxin signaling pathway</keyword>
<keyword evidence="6 8" id="KW-0539">Nucleus</keyword>
<dbReference type="InterPro" id="IPR003311">
    <property type="entry name" value="AUX_IAA"/>
</dbReference>
<feature type="domain" description="PB1" evidence="10">
    <location>
        <begin position="200"/>
        <end position="321"/>
    </location>
</feature>
<reference evidence="11" key="1">
    <citation type="journal article" date="2025" name="Foods">
        <title>Unveiling the Microbial Signatures of Arabica Coffee Cherries: Insights into Ripeness Specific Diversity, Functional Traits, and Implications for Quality and Safety.</title>
        <authorList>
            <consortium name="RefSeq"/>
            <person name="Tenea G.N."/>
            <person name="Cifuentes V."/>
            <person name="Reyes P."/>
            <person name="Cevallos-Vallejos M."/>
        </authorList>
    </citation>
    <scope>NUCLEOTIDE SEQUENCE [LARGE SCALE GENOMIC DNA]</scope>
</reference>
<evidence type="ECO:0000256" key="7">
    <source>
        <dbReference type="ARBA" id="ARBA00023294"/>
    </source>
</evidence>
<evidence type="ECO:0000256" key="6">
    <source>
        <dbReference type="ARBA" id="ARBA00023242"/>
    </source>
</evidence>
<reference evidence="12" key="2">
    <citation type="submission" date="2025-08" db="UniProtKB">
        <authorList>
            <consortium name="RefSeq"/>
        </authorList>
    </citation>
    <scope>IDENTIFICATION</scope>
    <source>
        <tissue evidence="12">Leaves</tissue>
    </source>
</reference>
<comment type="subcellular location">
    <subcellularLocation>
        <location evidence="1 8">Nucleus</location>
    </subcellularLocation>
</comment>
<feature type="compositionally biased region" description="Gly residues" evidence="9">
    <location>
        <begin position="7"/>
        <end position="20"/>
    </location>
</feature>
<comment type="similarity">
    <text evidence="2 8">Belongs to the Aux/IAA family.</text>
</comment>
<evidence type="ECO:0000256" key="9">
    <source>
        <dbReference type="SAM" id="MobiDB-lite"/>
    </source>
</evidence>
<keyword evidence="3 8" id="KW-0678">Repressor</keyword>
<dbReference type="Proteomes" id="UP001652660">
    <property type="component" value="Chromosome 1e"/>
</dbReference>
<name>A0ABM4VHQ7_COFAR</name>
<dbReference type="PANTHER" id="PTHR31734:SF261">
    <property type="entry name" value="AUXIN-RESPONSIVE PROTEIN IAA13"/>
    <property type="match status" value="1"/>
</dbReference>
<evidence type="ECO:0000256" key="8">
    <source>
        <dbReference type="RuleBase" id="RU004549"/>
    </source>
</evidence>
<dbReference type="Gene3D" id="3.10.20.90">
    <property type="entry name" value="Phosphatidylinositol 3-kinase Catalytic Subunit, Chain A, domain 1"/>
    <property type="match status" value="1"/>
</dbReference>
<accession>A0ABM4VHQ7</accession>
<feature type="compositionally biased region" description="Polar residues" evidence="9">
    <location>
        <begin position="110"/>
        <end position="120"/>
    </location>
</feature>
<feature type="region of interest" description="Disordered" evidence="9">
    <location>
        <begin position="99"/>
        <end position="139"/>
    </location>
</feature>
<comment type="subunit">
    <text evidence="8">Homodimers and heterodimers.</text>
</comment>
<keyword evidence="4 8" id="KW-0805">Transcription regulation</keyword>
<organism evidence="11 12">
    <name type="scientific">Coffea arabica</name>
    <name type="common">Arabian coffee</name>
    <dbReference type="NCBI Taxonomy" id="13443"/>
    <lineage>
        <taxon>Eukaryota</taxon>
        <taxon>Viridiplantae</taxon>
        <taxon>Streptophyta</taxon>
        <taxon>Embryophyta</taxon>
        <taxon>Tracheophyta</taxon>
        <taxon>Spermatophyta</taxon>
        <taxon>Magnoliopsida</taxon>
        <taxon>eudicotyledons</taxon>
        <taxon>Gunneridae</taxon>
        <taxon>Pentapetalae</taxon>
        <taxon>asterids</taxon>
        <taxon>lamiids</taxon>
        <taxon>Gentianales</taxon>
        <taxon>Rubiaceae</taxon>
        <taxon>Ixoroideae</taxon>
        <taxon>Gardenieae complex</taxon>
        <taxon>Bertiereae - Coffeeae clade</taxon>
        <taxon>Coffeeae</taxon>
        <taxon>Coffea</taxon>
    </lineage>
</organism>
<evidence type="ECO:0000259" key="10">
    <source>
        <dbReference type="PROSITE" id="PS51745"/>
    </source>
</evidence>
<dbReference type="Pfam" id="PF02309">
    <property type="entry name" value="AUX_IAA"/>
    <property type="match status" value="1"/>
</dbReference>
<dbReference type="SUPFAM" id="SSF54277">
    <property type="entry name" value="CAD &amp; PB1 domains"/>
    <property type="match status" value="1"/>
</dbReference>
<evidence type="ECO:0000313" key="11">
    <source>
        <dbReference type="Proteomes" id="UP001652660"/>
    </source>
</evidence>
<gene>
    <name evidence="12" type="primary">LOC113714483</name>
</gene>